<dbReference type="Gene3D" id="3.30.565.10">
    <property type="entry name" value="Histidine kinase-like ATPase, C-terminal domain"/>
    <property type="match status" value="1"/>
</dbReference>
<dbReference type="CDD" id="cd00082">
    <property type="entry name" value="HisKA"/>
    <property type="match status" value="1"/>
</dbReference>
<dbReference type="Proteomes" id="UP000612362">
    <property type="component" value="Unassembled WGS sequence"/>
</dbReference>
<dbReference type="InterPro" id="IPR036097">
    <property type="entry name" value="HisK_dim/P_sf"/>
</dbReference>
<dbReference type="Pfam" id="PF02518">
    <property type="entry name" value="HATPase_c"/>
    <property type="match status" value="1"/>
</dbReference>
<proteinExistence type="predicted"/>
<dbReference type="InterPro" id="IPR005467">
    <property type="entry name" value="His_kinase_dom"/>
</dbReference>
<evidence type="ECO:0000313" key="7">
    <source>
        <dbReference type="EMBL" id="GHO46443.1"/>
    </source>
</evidence>
<dbReference type="PRINTS" id="PR00344">
    <property type="entry name" value="BCTRLSENSOR"/>
</dbReference>
<keyword evidence="8" id="KW-1185">Reference proteome</keyword>
<name>A0A8J3I5U9_9CHLR</name>
<accession>A0A8J3I5U9</accession>
<evidence type="ECO:0000256" key="3">
    <source>
        <dbReference type="ARBA" id="ARBA00022553"/>
    </source>
</evidence>
<evidence type="ECO:0000256" key="4">
    <source>
        <dbReference type="ARBA" id="ARBA00022777"/>
    </source>
</evidence>
<dbReference type="InterPro" id="IPR036890">
    <property type="entry name" value="HATPase_C_sf"/>
</dbReference>
<dbReference type="GO" id="GO:0000155">
    <property type="term" value="F:phosphorelay sensor kinase activity"/>
    <property type="evidence" value="ECO:0007669"/>
    <property type="project" value="InterPro"/>
</dbReference>
<dbReference type="SUPFAM" id="SSF55781">
    <property type="entry name" value="GAF domain-like"/>
    <property type="match status" value="1"/>
</dbReference>
<protein>
    <recommendedName>
        <fullName evidence="2">histidine kinase</fullName>
        <ecNumber evidence="2">2.7.13.3</ecNumber>
    </recommendedName>
</protein>
<evidence type="ECO:0000256" key="5">
    <source>
        <dbReference type="ARBA" id="ARBA00023012"/>
    </source>
</evidence>
<dbReference type="InterPro" id="IPR003661">
    <property type="entry name" value="HisK_dim/P_dom"/>
</dbReference>
<dbReference type="Gene3D" id="3.30.450.40">
    <property type="match status" value="1"/>
</dbReference>
<dbReference type="PANTHER" id="PTHR43547:SF2">
    <property type="entry name" value="HYBRID SIGNAL TRANSDUCTION HISTIDINE KINASE C"/>
    <property type="match status" value="1"/>
</dbReference>
<dbReference type="InterPro" id="IPR003594">
    <property type="entry name" value="HATPase_dom"/>
</dbReference>
<dbReference type="PROSITE" id="PS50109">
    <property type="entry name" value="HIS_KIN"/>
    <property type="match status" value="1"/>
</dbReference>
<dbReference type="SUPFAM" id="SSF47384">
    <property type="entry name" value="Homodimeric domain of signal transducing histidine kinase"/>
    <property type="match status" value="1"/>
</dbReference>
<sequence length="345" mass="38086">MDQMHTIAHLGKQLPFPAHLHAVSPDSEAVLLVPLFLGQQWVGTLMVIKESLEGMYTPEEITLAKAVTAQTMLLIEGIHCLYAQGEKQQKALVQHEVRRLMSEFLTLASHELRTPLTGILGNLQLAQRRLQTFKGQFASPSVQVREPIAHIQQPLAAASQSAQLQQRMINDLIDDARIQTNTLPFSLNPEDLGTLLREAVARQQYAAPRHSIVLDAPSAEQGVPILADAGRITYVLTTYLTNARTASPPGLPIEVQLGMEEALARVSVHNEGAGMAREDLDHLWDRFYRAKGSAVQHELDLSWGLPLYLCRVFMERHHGSVGVQSAPGQGTTFWLSVPITPSRGM</sequence>
<dbReference type="Pfam" id="PF00512">
    <property type="entry name" value="HisKA"/>
    <property type="match status" value="1"/>
</dbReference>
<keyword evidence="3" id="KW-0597">Phosphoprotein</keyword>
<comment type="caution">
    <text evidence="7">The sequence shown here is derived from an EMBL/GenBank/DDBJ whole genome shotgun (WGS) entry which is preliminary data.</text>
</comment>
<dbReference type="PANTHER" id="PTHR43547">
    <property type="entry name" value="TWO-COMPONENT HISTIDINE KINASE"/>
    <property type="match status" value="1"/>
</dbReference>
<comment type="catalytic activity">
    <reaction evidence="1">
        <text>ATP + protein L-histidine = ADP + protein N-phospho-L-histidine.</text>
        <dbReference type="EC" id="2.7.13.3"/>
    </reaction>
</comment>
<organism evidence="7 8">
    <name type="scientific">Ktedonospora formicarum</name>
    <dbReference type="NCBI Taxonomy" id="2778364"/>
    <lineage>
        <taxon>Bacteria</taxon>
        <taxon>Bacillati</taxon>
        <taxon>Chloroflexota</taxon>
        <taxon>Ktedonobacteria</taxon>
        <taxon>Ktedonobacterales</taxon>
        <taxon>Ktedonobacteraceae</taxon>
        <taxon>Ktedonospora</taxon>
    </lineage>
</organism>
<evidence type="ECO:0000256" key="2">
    <source>
        <dbReference type="ARBA" id="ARBA00012438"/>
    </source>
</evidence>
<dbReference type="Gene3D" id="1.10.287.130">
    <property type="match status" value="1"/>
</dbReference>
<evidence type="ECO:0000313" key="8">
    <source>
        <dbReference type="Proteomes" id="UP000612362"/>
    </source>
</evidence>
<gene>
    <name evidence="7" type="ORF">KSX_46060</name>
</gene>
<dbReference type="InterPro" id="IPR029016">
    <property type="entry name" value="GAF-like_dom_sf"/>
</dbReference>
<reference evidence="7" key="1">
    <citation type="submission" date="2020-10" db="EMBL/GenBank/DDBJ databases">
        <title>Taxonomic study of unclassified bacteria belonging to the class Ktedonobacteria.</title>
        <authorList>
            <person name="Yabe S."/>
            <person name="Wang C.M."/>
            <person name="Zheng Y."/>
            <person name="Sakai Y."/>
            <person name="Cavaletti L."/>
            <person name="Monciardini P."/>
            <person name="Donadio S."/>
        </authorList>
    </citation>
    <scope>NUCLEOTIDE SEQUENCE</scope>
    <source>
        <strain evidence="7">SOSP1-1</strain>
    </source>
</reference>
<dbReference type="AlphaFoldDB" id="A0A8J3I5U9"/>
<evidence type="ECO:0000256" key="1">
    <source>
        <dbReference type="ARBA" id="ARBA00000085"/>
    </source>
</evidence>
<dbReference type="SMART" id="SM00388">
    <property type="entry name" value="HisKA"/>
    <property type="match status" value="1"/>
</dbReference>
<keyword evidence="4" id="KW-0418">Kinase</keyword>
<keyword evidence="5" id="KW-0902">Two-component regulatory system</keyword>
<evidence type="ECO:0000259" key="6">
    <source>
        <dbReference type="PROSITE" id="PS50109"/>
    </source>
</evidence>
<dbReference type="SUPFAM" id="SSF55874">
    <property type="entry name" value="ATPase domain of HSP90 chaperone/DNA topoisomerase II/histidine kinase"/>
    <property type="match status" value="1"/>
</dbReference>
<dbReference type="InterPro" id="IPR004358">
    <property type="entry name" value="Sig_transdc_His_kin-like_C"/>
</dbReference>
<dbReference type="EMBL" id="BNJF01000002">
    <property type="protein sequence ID" value="GHO46443.1"/>
    <property type="molecule type" value="Genomic_DNA"/>
</dbReference>
<dbReference type="EC" id="2.7.13.3" evidence="2"/>
<feature type="domain" description="Histidine kinase" evidence="6">
    <location>
        <begin position="107"/>
        <end position="341"/>
    </location>
</feature>
<dbReference type="SMART" id="SM00387">
    <property type="entry name" value="HATPase_c"/>
    <property type="match status" value="1"/>
</dbReference>
<keyword evidence="4" id="KW-0808">Transferase</keyword>